<evidence type="ECO:0000313" key="3">
    <source>
        <dbReference type="EMBL" id="SDC70293.1"/>
    </source>
</evidence>
<evidence type="ECO:0000313" key="4">
    <source>
        <dbReference type="Proteomes" id="UP000198908"/>
    </source>
</evidence>
<feature type="domain" description="Lysozyme inhibitor LprI-like N-terminal" evidence="2">
    <location>
        <begin position="168"/>
        <end position="218"/>
    </location>
</feature>
<feature type="signal peptide" evidence="1">
    <location>
        <begin position="1"/>
        <end position="38"/>
    </location>
</feature>
<dbReference type="InterPro" id="IPR009739">
    <property type="entry name" value="LprI-like_N"/>
</dbReference>
<sequence length="241" mass="26447">MKGGLSARFARYLAAIVPAFSALGAAAVLFAAAPAARAEVAAADPIDTGMRACLARADRSSTAGQIQCMDDARSAWRVAADTALTQLLAKLPAAQQKRWRASQQKWVAWRDAEDTMLGAAFATTSGSTYQLYEADMRLQPVRDRALALRNQAAMYDGTPPRARVCSADARCEHVSYDLNRYYRQLYARMPTHARPTVSRAQSAWRAYRDATTPLIDEHARLDLLGGRLATLKRLAETVDNR</sequence>
<dbReference type="RefSeq" id="WP_091997037.1">
    <property type="nucleotide sequence ID" value="NZ_FMYQ01000009.1"/>
</dbReference>
<feature type="domain" description="Lysozyme inhibitor LprI-like N-terminal" evidence="2">
    <location>
        <begin position="57"/>
        <end position="148"/>
    </location>
</feature>
<dbReference type="OrthoDB" id="9091223at2"/>
<protein>
    <recommendedName>
        <fullName evidence="2">Lysozyme inhibitor LprI-like N-terminal domain-containing protein</fullName>
    </recommendedName>
</protein>
<dbReference type="STRING" id="416944.SAMN05421548_109144"/>
<dbReference type="Gene3D" id="1.20.1270.180">
    <property type="match status" value="1"/>
</dbReference>
<organism evidence="3 4">
    <name type="scientific">Paraburkholderia lycopersici</name>
    <dbReference type="NCBI Taxonomy" id="416944"/>
    <lineage>
        <taxon>Bacteria</taxon>
        <taxon>Pseudomonadati</taxon>
        <taxon>Pseudomonadota</taxon>
        <taxon>Betaproteobacteria</taxon>
        <taxon>Burkholderiales</taxon>
        <taxon>Burkholderiaceae</taxon>
        <taxon>Paraburkholderia</taxon>
    </lineage>
</organism>
<dbReference type="Pfam" id="PF07007">
    <property type="entry name" value="LprI"/>
    <property type="match status" value="2"/>
</dbReference>
<dbReference type="EMBL" id="FMYQ01000009">
    <property type="protein sequence ID" value="SDC70293.1"/>
    <property type="molecule type" value="Genomic_DNA"/>
</dbReference>
<reference evidence="4" key="1">
    <citation type="submission" date="2016-09" db="EMBL/GenBank/DDBJ databases">
        <authorList>
            <person name="Varghese N."/>
            <person name="Submissions S."/>
        </authorList>
    </citation>
    <scope>NUCLEOTIDE SEQUENCE [LARGE SCALE GENOMIC DNA]</scope>
    <source>
        <strain evidence="4">TNe-862</strain>
    </source>
</reference>
<accession>A0A1G6NQY3</accession>
<evidence type="ECO:0000256" key="1">
    <source>
        <dbReference type="SAM" id="SignalP"/>
    </source>
</evidence>
<gene>
    <name evidence="3" type="ORF">SAMN05421548_109144</name>
</gene>
<name>A0A1G6NQY3_9BURK</name>
<evidence type="ECO:0000259" key="2">
    <source>
        <dbReference type="Pfam" id="PF07007"/>
    </source>
</evidence>
<dbReference type="Proteomes" id="UP000198908">
    <property type="component" value="Unassembled WGS sequence"/>
</dbReference>
<proteinExistence type="predicted"/>
<feature type="chain" id="PRO_5011660492" description="Lysozyme inhibitor LprI-like N-terminal domain-containing protein" evidence="1">
    <location>
        <begin position="39"/>
        <end position="241"/>
    </location>
</feature>
<dbReference type="AlphaFoldDB" id="A0A1G6NQY3"/>
<keyword evidence="1" id="KW-0732">Signal</keyword>
<keyword evidence="4" id="KW-1185">Reference proteome</keyword>